<protein>
    <submittedName>
        <fullName evidence="1">Uncharacterized protein</fullName>
    </submittedName>
</protein>
<comment type="caution">
    <text evidence="1">The sequence shown here is derived from an EMBL/GenBank/DDBJ whole genome shotgun (WGS) entry which is preliminary data.</text>
</comment>
<dbReference type="AlphaFoldDB" id="A0A7X1E623"/>
<dbReference type="EMBL" id="JACHVA010000132">
    <property type="protein sequence ID" value="MBC2603754.1"/>
    <property type="molecule type" value="Genomic_DNA"/>
</dbReference>
<evidence type="ECO:0000313" key="2">
    <source>
        <dbReference type="Proteomes" id="UP000525652"/>
    </source>
</evidence>
<evidence type="ECO:0000313" key="1">
    <source>
        <dbReference type="EMBL" id="MBC2603754.1"/>
    </source>
</evidence>
<dbReference type="RefSeq" id="WP_185694375.1">
    <property type="nucleotide sequence ID" value="NZ_JACHVA010000132.1"/>
</dbReference>
<sequence>MENPPEIFLPERLLKTFFDRKPIRFKTRKTEEWKNGTLSITPFSRGACSSSIIGLSDENLSHGVFGSACLYIDHSMIDSVSWDEKNKVFYADFSNT</sequence>
<proteinExistence type="predicted"/>
<organism evidence="1 2">
    <name type="scientific">Puniceicoccus vermicola</name>
    <dbReference type="NCBI Taxonomy" id="388746"/>
    <lineage>
        <taxon>Bacteria</taxon>
        <taxon>Pseudomonadati</taxon>
        <taxon>Verrucomicrobiota</taxon>
        <taxon>Opitutia</taxon>
        <taxon>Puniceicoccales</taxon>
        <taxon>Puniceicoccaceae</taxon>
        <taxon>Puniceicoccus</taxon>
    </lineage>
</organism>
<dbReference type="Proteomes" id="UP000525652">
    <property type="component" value="Unassembled WGS sequence"/>
</dbReference>
<keyword evidence="2" id="KW-1185">Reference proteome</keyword>
<reference evidence="1 2" key="1">
    <citation type="submission" date="2020-07" db="EMBL/GenBank/DDBJ databases">
        <authorList>
            <person name="Feng X."/>
        </authorList>
    </citation>
    <scope>NUCLEOTIDE SEQUENCE [LARGE SCALE GENOMIC DNA]</scope>
    <source>
        <strain evidence="1 2">JCM14086</strain>
    </source>
</reference>
<accession>A0A7X1E623</accession>
<name>A0A7X1E623_9BACT</name>
<gene>
    <name evidence="1" type="ORF">H5P30_18400</name>
</gene>